<evidence type="ECO:0000313" key="3">
    <source>
        <dbReference type="EMBL" id="QXT63780.1"/>
    </source>
</evidence>
<evidence type="ECO:0000256" key="2">
    <source>
        <dbReference type="SAM" id="Phobius"/>
    </source>
</evidence>
<dbReference type="EMBL" id="CP079216">
    <property type="protein sequence ID" value="QXT63780.1"/>
    <property type="molecule type" value="Genomic_DNA"/>
</dbReference>
<keyword evidence="2" id="KW-0812">Transmembrane</keyword>
<feature type="region of interest" description="Disordered" evidence="1">
    <location>
        <begin position="42"/>
        <end position="109"/>
    </location>
</feature>
<gene>
    <name evidence="3" type="ORF">KDB89_04725</name>
</gene>
<name>A0ABX8SN24_9ACTN</name>
<protein>
    <submittedName>
        <fullName evidence="3">Uncharacterized protein</fullName>
    </submittedName>
</protein>
<dbReference type="Proteomes" id="UP000824504">
    <property type="component" value="Chromosome"/>
</dbReference>
<feature type="compositionally biased region" description="Low complexity" evidence="1">
    <location>
        <begin position="42"/>
        <end position="92"/>
    </location>
</feature>
<organism evidence="3 4">
    <name type="scientific">Tessaracoccus palaemonis</name>
    <dbReference type="NCBI Taxonomy" id="2829499"/>
    <lineage>
        <taxon>Bacteria</taxon>
        <taxon>Bacillati</taxon>
        <taxon>Actinomycetota</taxon>
        <taxon>Actinomycetes</taxon>
        <taxon>Propionibacteriales</taxon>
        <taxon>Propionibacteriaceae</taxon>
        <taxon>Tessaracoccus</taxon>
    </lineage>
</organism>
<keyword evidence="2" id="KW-0472">Membrane</keyword>
<evidence type="ECO:0000256" key="1">
    <source>
        <dbReference type="SAM" id="MobiDB-lite"/>
    </source>
</evidence>
<keyword evidence="4" id="KW-1185">Reference proteome</keyword>
<reference evidence="3 4" key="1">
    <citation type="submission" date="2021-07" db="EMBL/GenBank/DDBJ databases">
        <title>complete genome sequencing of Tessaracoccus sp.J1M15.</title>
        <authorList>
            <person name="Bae J.-W."/>
            <person name="Kim D.-y."/>
        </authorList>
    </citation>
    <scope>NUCLEOTIDE SEQUENCE [LARGE SCALE GENOMIC DNA]</scope>
    <source>
        <strain evidence="3 4">J1M15</strain>
    </source>
</reference>
<sequence>MITDPGPAPRRLPVPAILIGLGILVIVGYVVWQVIGGRAADSAAPGATSASPMPAVTPVSATPVPSSSGAGGTPMASPTPSATLSAESSSSSDPPPSEGEDSSQPDPEKAALRQLKSYAKQYDAIVAKDDQWVAQLSSKYVGVSDPLLTAANGTHTFFALDILSEFEDIAQSVTSVQVVLLDSRDFGKQQLVDGKNLWITFGLSDSFTSEDDVLDWCADEFPQFEGRERLNVCMPRQLKEPNS</sequence>
<keyword evidence="2" id="KW-1133">Transmembrane helix</keyword>
<dbReference type="RefSeq" id="WP_219083707.1">
    <property type="nucleotide sequence ID" value="NZ_CP079216.1"/>
</dbReference>
<proteinExistence type="predicted"/>
<evidence type="ECO:0000313" key="4">
    <source>
        <dbReference type="Proteomes" id="UP000824504"/>
    </source>
</evidence>
<feature type="transmembrane region" description="Helical" evidence="2">
    <location>
        <begin position="12"/>
        <end position="32"/>
    </location>
</feature>
<accession>A0ABX8SN24</accession>